<keyword evidence="6" id="KW-0997">Cell inner membrane</keyword>
<evidence type="ECO:0000313" key="12">
    <source>
        <dbReference type="Proteomes" id="UP000279372"/>
    </source>
</evidence>
<dbReference type="InterPro" id="IPR045584">
    <property type="entry name" value="Pilin-like"/>
</dbReference>
<evidence type="ECO:0000256" key="6">
    <source>
        <dbReference type="ARBA" id="ARBA00022519"/>
    </source>
</evidence>
<dbReference type="AlphaFoldDB" id="A0A3M3Z2L5"/>
<comment type="subcellular location">
    <subcellularLocation>
        <location evidence="1">Cell inner membrane</location>
        <topology evidence="1">Single-pass membrane protein</topology>
    </subcellularLocation>
</comment>
<dbReference type="PROSITE" id="PS00409">
    <property type="entry name" value="PROKAR_NTER_METHYL"/>
    <property type="match status" value="1"/>
</dbReference>
<dbReference type="RefSeq" id="WP_074818582.1">
    <property type="nucleotide sequence ID" value="NZ_RBQB01000171.1"/>
</dbReference>
<dbReference type="InterPro" id="IPR010055">
    <property type="entry name" value="T2SS_protein-GspJ"/>
</dbReference>
<evidence type="ECO:0000256" key="8">
    <source>
        <dbReference type="ARBA" id="ARBA00022989"/>
    </source>
</evidence>
<keyword evidence="5" id="KW-0488">Methylation</keyword>
<protein>
    <recommendedName>
        <fullName evidence="3">Type II secretion system protein J</fullName>
    </recommendedName>
</protein>
<dbReference type="GO" id="GO:0005886">
    <property type="term" value="C:plasma membrane"/>
    <property type="evidence" value="ECO:0007669"/>
    <property type="project" value="UniProtKB-SubCell"/>
</dbReference>
<evidence type="ECO:0000256" key="9">
    <source>
        <dbReference type="ARBA" id="ARBA00023136"/>
    </source>
</evidence>
<dbReference type="InterPro" id="IPR051621">
    <property type="entry name" value="T2SS_protein_J"/>
</dbReference>
<keyword evidence="8 10" id="KW-1133">Transmembrane helix</keyword>
<accession>A0A3M3Z2L5</accession>
<organism evidence="11 12">
    <name type="scientific">Pseudomonas syringae pv. philadelphi</name>
    <dbReference type="NCBI Taxonomy" id="251706"/>
    <lineage>
        <taxon>Bacteria</taxon>
        <taxon>Pseudomonadati</taxon>
        <taxon>Pseudomonadota</taxon>
        <taxon>Gammaproteobacteria</taxon>
        <taxon>Pseudomonadales</taxon>
        <taxon>Pseudomonadaceae</taxon>
        <taxon>Pseudomonas</taxon>
    </lineage>
</organism>
<evidence type="ECO:0000256" key="1">
    <source>
        <dbReference type="ARBA" id="ARBA00004377"/>
    </source>
</evidence>
<evidence type="ECO:0000256" key="3">
    <source>
        <dbReference type="ARBA" id="ARBA00021539"/>
    </source>
</evidence>
<keyword evidence="9 10" id="KW-0472">Membrane</keyword>
<evidence type="ECO:0000256" key="10">
    <source>
        <dbReference type="SAM" id="Phobius"/>
    </source>
</evidence>
<dbReference type="PANTHER" id="PTHR39583">
    <property type="entry name" value="TYPE II SECRETION SYSTEM PROTEIN J-RELATED"/>
    <property type="match status" value="1"/>
</dbReference>
<evidence type="ECO:0000313" key="11">
    <source>
        <dbReference type="EMBL" id="RMO89000.1"/>
    </source>
</evidence>
<name>A0A3M3Z2L5_9PSED</name>
<dbReference type="Pfam" id="PF11612">
    <property type="entry name" value="T2SSJ"/>
    <property type="match status" value="1"/>
</dbReference>
<proteinExistence type="inferred from homology"/>
<feature type="transmembrane region" description="Helical" evidence="10">
    <location>
        <begin position="7"/>
        <end position="28"/>
    </location>
</feature>
<evidence type="ECO:0000256" key="7">
    <source>
        <dbReference type="ARBA" id="ARBA00022692"/>
    </source>
</evidence>
<dbReference type="EMBL" id="RBQB01000171">
    <property type="protein sequence ID" value="RMO89000.1"/>
    <property type="molecule type" value="Genomic_DNA"/>
</dbReference>
<keyword evidence="7 10" id="KW-0812">Transmembrane</keyword>
<comment type="caution">
    <text evidence="11">The sequence shown here is derived from an EMBL/GenBank/DDBJ whole genome shotgun (WGS) entry which is preliminary data.</text>
</comment>
<dbReference type="Pfam" id="PF07963">
    <property type="entry name" value="N_methyl"/>
    <property type="match status" value="1"/>
</dbReference>
<dbReference type="Proteomes" id="UP000279372">
    <property type="component" value="Unassembled WGS sequence"/>
</dbReference>
<keyword evidence="4" id="KW-1003">Cell membrane</keyword>
<reference evidence="11 12" key="1">
    <citation type="submission" date="2018-08" db="EMBL/GenBank/DDBJ databases">
        <title>Recombination of ecologically and evolutionarily significant loci maintains genetic cohesion in the Pseudomonas syringae species complex.</title>
        <authorList>
            <person name="Dillon M."/>
            <person name="Thakur S."/>
            <person name="Almeida R.N.D."/>
            <person name="Weir B.S."/>
            <person name="Guttman D.S."/>
        </authorList>
    </citation>
    <scope>NUCLEOTIDE SEQUENCE [LARGE SCALE GENOMIC DNA]</scope>
    <source>
        <strain evidence="11 12">ICMP 8902</strain>
    </source>
</reference>
<dbReference type="GO" id="GO:0015628">
    <property type="term" value="P:protein secretion by the type II secretion system"/>
    <property type="evidence" value="ECO:0007669"/>
    <property type="project" value="InterPro"/>
</dbReference>
<dbReference type="InterPro" id="IPR012902">
    <property type="entry name" value="N_methyl_site"/>
</dbReference>
<gene>
    <name evidence="11" type="ORF">ALQ33_00313</name>
</gene>
<evidence type="ECO:0000256" key="4">
    <source>
        <dbReference type="ARBA" id="ARBA00022475"/>
    </source>
</evidence>
<dbReference type="SUPFAM" id="SSF54523">
    <property type="entry name" value="Pili subunits"/>
    <property type="match status" value="1"/>
</dbReference>
<dbReference type="NCBIfam" id="TIGR02532">
    <property type="entry name" value="IV_pilin_GFxxxE"/>
    <property type="match status" value="1"/>
</dbReference>
<evidence type="ECO:0000256" key="2">
    <source>
        <dbReference type="ARBA" id="ARBA00011084"/>
    </source>
</evidence>
<dbReference type="PANTHER" id="PTHR39583:SF2">
    <property type="entry name" value="TYPE II SECRETION SYSTEM PROTEIN J"/>
    <property type="match status" value="1"/>
</dbReference>
<sequence>MSERQRGFTLLEVMVALVLLTFVSLIAWRGLDSITRTDRHLRESTEQTGLLLRALNQLDRDVALRAGVELQITPPGEEPSRQPDRLIPLSIRSTDSHHFRLDLIRSAANAGEGLQRIHWWLKDNSLYRAAAASSNRYPLPVPRDGIVVLDRITEIQVRVWNTYGGWKPVDDYRVKNPEGLEIIITRQTDRGPERYRTVLGPLD</sequence>
<evidence type="ECO:0000256" key="5">
    <source>
        <dbReference type="ARBA" id="ARBA00022481"/>
    </source>
</evidence>
<dbReference type="GO" id="GO:0015627">
    <property type="term" value="C:type II protein secretion system complex"/>
    <property type="evidence" value="ECO:0007669"/>
    <property type="project" value="InterPro"/>
</dbReference>
<comment type="similarity">
    <text evidence="2">Belongs to the GSP J family.</text>
</comment>